<dbReference type="EMBL" id="AVFL01000016">
    <property type="protein sequence ID" value="EWY38703.1"/>
    <property type="molecule type" value="Genomic_DNA"/>
</dbReference>
<protein>
    <submittedName>
        <fullName evidence="2">Membrane protein</fullName>
    </submittedName>
</protein>
<dbReference type="OrthoDB" id="5297034at2"/>
<keyword evidence="3" id="KW-1185">Reference proteome</keyword>
<dbReference type="InterPro" id="IPR007436">
    <property type="entry name" value="DUF485"/>
</dbReference>
<dbReference type="Pfam" id="PF04341">
    <property type="entry name" value="DUF485"/>
    <property type="match status" value="1"/>
</dbReference>
<proteinExistence type="predicted"/>
<dbReference type="AlphaFoldDB" id="W9H4M8"/>
<feature type="transmembrane region" description="Helical" evidence="1">
    <location>
        <begin position="25"/>
        <end position="47"/>
    </location>
</feature>
<dbReference type="STRING" id="1385369.N825_10965"/>
<gene>
    <name evidence="2" type="ORF">N825_10965</name>
</gene>
<dbReference type="InterPro" id="IPR052959">
    <property type="entry name" value="Inner_membrane_assoc"/>
</dbReference>
<dbReference type="GO" id="GO:0005886">
    <property type="term" value="C:plasma membrane"/>
    <property type="evidence" value="ECO:0007669"/>
    <property type="project" value="TreeGrafter"/>
</dbReference>
<sequence length="101" mass="11258">MRPELTSRIRANPKFAELIHKRTKLGIQLSVLMLVIYYGFVLVVAFAPSVLGIPVYGVITLGLPVGLFIIVTAFLLTGIYVHRANSEFDDLTRQIIDDART</sequence>
<dbReference type="PANTHER" id="PTHR38598">
    <property type="entry name" value="INNER MEMBRANE PROTEIN YJCH"/>
    <property type="match status" value="1"/>
</dbReference>
<feature type="transmembrane region" description="Helical" evidence="1">
    <location>
        <begin position="53"/>
        <end position="76"/>
    </location>
</feature>
<name>W9H4M8_9PROT</name>
<dbReference type="RefSeq" id="WP_037456260.1">
    <property type="nucleotide sequence ID" value="NZ_AVFL01000016.1"/>
</dbReference>
<organism evidence="2 3">
    <name type="scientific">Skermanella stibiiresistens SB22</name>
    <dbReference type="NCBI Taxonomy" id="1385369"/>
    <lineage>
        <taxon>Bacteria</taxon>
        <taxon>Pseudomonadati</taxon>
        <taxon>Pseudomonadota</taxon>
        <taxon>Alphaproteobacteria</taxon>
        <taxon>Rhodospirillales</taxon>
        <taxon>Azospirillaceae</taxon>
        <taxon>Skermanella</taxon>
    </lineage>
</organism>
<accession>W9H4M8</accession>
<dbReference type="PANTHER" id="PTHR38598:SF1">
    <property type="entry name" value="INNER MEMBRANE PROTEIN YJCH"/>
    <property type="match status" value="1"/>
</dbReference>
<keyword evidence="1" id="KW-1133">Transmembrane helix</keyword>
<comment type="caution">
    <text evidence="2">The sequence shown here is derived from an EMBL/GenBank/DDBJ whole genome shotgun (WGS) entry which is preliminary data.</text>
</comment>
<keyword evidence="1" id="KW-0812">Transmembrane</keyword>
<evidence type="ECO:0000256" key="1">
    <source>
        <dbReference type="SAM" id="Phobius"/>
    </source>
</evidence>
<keyword evidence="1" id="KW-0472">Membrane</keyword>
<dbReference type="PATRIC" id="fig|1385369.3.peg.4172"/>
<dbReference type="Proteomes" id="UP000019486">
    <property type="component" value="Unassembled WGS sequence"/>
</dbReference>
<evidence type="ECO:0000313" key="3">
    <source>
        <dbReference type="Proteomes" id="UP000019486"/>
    </source>
</evidence>
<reference evidence="2 3" key="1">
    <citation type="submission" date="2013-08" db="EMBL/GenBank/DDBJ databases">
        <title>The genome sequence of Skermanella stibiiresistens.</title>
        <authorList>
            <person name="Zhu W."/>
            <person name="Wang G."/>
        </authorList>
    </citation>
    <scope>NUCLEOTIDE SEQUENCE [LARGE SCALE GENOMIC DNA]</scope>
    <source>
        <strain evidence="2 3">SB22</strain>
    </source>
</reference>
<evidence type="ECO:0000313" key="2">
    <source>
        <dbReference type="EMBL" id="EWY38703.1"/>
    </source>
</evidence>